<protein>
    <recommendedName>
        <fullName evidence="6">Thioredoxin</fullName>
    </recommendedName>
</protein>
<evidence type="ECO:0000256" key="3">
    <source>
        <dbReference type="ARBA" id="ARBA00022982"/>
    </source>
</evidence>
<dbReference type="PROSITE" id="PS51352">
    <property type="entry name" value="THIOREDOXIN_2"/>
    <property type="match status" value="1"/>
</dbReference>
<dbReference type="PANTHER" id="PTHR45663">
    <property type="entry name" value="GEO12009P1"/>
    <property type="match status" value="1"/>
</dbReference>
<evidence type="ECO:0000313" key="11">
    <source>
        <dbReference type="Proteomes" id="UP000290588"/>
    </source>
</evidence>
<evidence type="ECO:0000256" key="5">
    <source>
        <dbReference type="ARBA" id="ARBA00023284"/>
    </source>
</evidence>
<dbReference type="Proteomes" id="UP000262582">
    <property type="component" value="Chromosome"/>
</dbReference>
<keyword evidence="4" id="KW-1015">Disulfide bond</keyword>
<keyword evidence="5" id="KW-0676">Redox-active center</keyword>
<dbReference type="RefSeq" id="WP_118917254.1">
    <property type="nucleotide sequence ID" value="NZ_CP032097.1"/>
</dbReference>
<dbReference type="NCBIfam" id="NF008229">
    <property type="entry name" value="PRK10996.1"/>
    <property type="match status" value="1"/>
</dbReference>
<gene>
    <name evidence="8" type="ORF">AELL_1400</name>
    <name evidence="9" type="ORF">CP962_08535</name>
</gene>
<dbReference type="KEGG" id="aell:AELL_1400"/>
<dbReference type="PRINTS" id="PR00421">
    <property type="entry name" value="THIOREDOXIN"/>
</dbReference>
<evidence type="ECO:0000256" key="6">
    <source>
        <dbReference type="NCBIfam" id="TIGR01068"/>
    </source>
</evidence>
<dbReference type="FunFam" id="3.40.30.10:FF:000001">
    <property type="entry name" value="Thioredoxin"/>
    <property type="match status" value="1"/>
</dbReference>
<name>A0A347U885_9BACT</name>
<dbReference type="InterPro" id="IPR036249">
    <property type="entry name" value="Thioredoxin-like_sf"/>
</dbReference>
<dbReference type="Proteomes" id="UP000290588">
    <property type="component" value="Unassembled WGS sequence"/>
</dbReference>
<dbReference type="PROSITE" id="PS00194">
    <property type="entry name" value="THIOREDOXIN_1"/>
    <property type="match status" value="1"/>
</dbReference>
<feature type="domain" description="Thioredoxin" evidence="7">
    <location>
        <begin position="32"/>
        <end position="143"/>
    </location>
</feature>
<dbReference type="GO" id="GO:0005829">
    <property type="term" value="C:cytosol"/>
    <property type="evidence" value="ECO:0007669"/>
    <property type="project" value="TreeGrafter"/>
</dbReference>
<organism evidence="9 11">
    <name type="scientific">Arcobacter ellisii</name>
    <dbReference type="NCBI Taxonomy" id="913109"/>
    <lineage>
        <taxon>Bacteria</taxon>
        <taxon>Pseudomonadati</taxon>
        <taxon>Campylobacterota</taxon>
        <taxon>Epsilonproteobacteria</taxon>
        <taxon>Campylobacterales</taxon>
        <taxon>Arcobacteraceae</taxon>
        <taxon>Arcobacter</taxon>
    </lineage>
</organism>
<dbReference type="SUPFAM" id="SSF52833">
    <property type="entry name" value="Thioredoxin-like"/>
    <property type="match status" value="1"/>
</dbReference>
<reference evidence="9 11" key="1">
    <citation type="submission" date="2017-09" db="EMBL/GenBank/DDBJ databases">
        <title>Genomics of the genus Arcobacter.</title>
        <authorList>
            <person name="Perez-Cataluna A."/>
            <person name="Figueras M.J."/>
            <person name="Salas-Masso N."/>
        </authorList>
    </citation>
    <scope>NUCLEOTIDE SEQUENCE [LARGE SCALE GENOMIC DNA]</scope>
    <source>
        <strain evidence="9 11">CECT 7837</strain>
    </source>
</reference>
<dbReference type="InterPro" id="IPR017937">
    <property type="entry name" value="Thioredoxin_CS"/>
</dbReference>
<dbReference type="PANTHER" id="PTHR45663:SF40">
    <property type="entry name" value="THIOREDOXIN 2"/>
    <property type="match status" value="1"/>
</dbReference>
<dbReference type="InterPro" id="IPR005746">
    <property type="entry name" value="Thioredoxin"/>
</dbReference>
<dbReference type="AlphaFoldDB" id="A0A347U885"/>
<dbReference type="InterPro" id="IPR013766">
    <property type="entry name" value="Thioredoxin_domain"/>
</dbReference>
<evidence type="ECO:0000256" key="2">
    <source>
        <dbReference type="ARBA" id="ARBA00022448"/>
    </source>
</evidence>
<evidence type="ECO:0000313" key="10">
    <source>
        <dbReference type="Proteomes" id="UP000262582"/>
    </source>
</evidence>
<proteinExistence type="inferred from homology"/>
<dbReference type="CDD" id="cd02947">
    <property type="entry name" value="TRX_family"/>
    <property type="match status" value="1"/>
</dbReference>
<evidence type="ECO:0000259" key="7">
    <source>
        <dbReference type="PROSITE" id="PS51352"/>
    </source>
</evidence>
<evidence type="ECO:0000313" key="8">
    <source>
        <dbReference type="EMBL" id="AXX95063.1"/>
    </source>
</evidence>
<accession>A0A347U885</accession>
<evidence type="ECO:0000256" key="4">
    <source>
        <dbReference type="ARBA" id="ARBA00023157"/>
    </source>
</evidence>
<dbReference type="NCBIfam" id="TIGR01068">
    <property type="entry name" value="thioredoxin"/>
    <property type="match status" value="1"/>
</dbReference>
<keyword evidence="2" id="KW-0813">Transport</keyword>
<dbReference type="Gene3D" id="3.40.30.10">
    <property type="entry name" value="Glutaredoxin"/>
    <property type="match status" value="1"/>
</dbReference>
<keyword evidence="3" id="KW-0249">Electron transport</keyword>
<keyword evidence="10" id="KW-1185">Reference proteome</keyword>
<dbReference type="Pfam" id="PF00085">
    <property type="entry name" value="Thioredoxin"/>
    <property type="match status" value="1"/>
</dbReference>
<evidence type="ECO:0000313" key="9">
    <source>
        <dbReference type="EMBL" id="RXI30384.1"/>
    </source>
</evidence>
<reference evidence="8 10" key="2">
    <citation type="submission" date="2018-08" db="EMBL/GenBank/DDBJ databases">
        <title>Complete genome of the Arcobacter ellisii type strain LMG 26155.</title>
        <authorList>
            <person name="Miller W.G."/>
            <person name="Yee E."/>
            <person name="Bono J.L."/>
        </authorList>
    </citation>
    <scope>NUCLEOTIDE SEQUENCE [LARGE SCALE GENOMIC DNA]</scope>
    <source>
        <strain evidence="8 10">LMG 26155</strain>
    </source>
</reference>
<sequence>MSKVNVVCPHCLKINAIPVKDSYSKANCGSCKKSLLDTTPIELNEINFDHIIVNSEIPVIVDFWAPWCGPCKMFAPIFTQVAQKYPLKALFVKVNTEVEQTLSRKFSIMSIPTLIVYKNGIEKKRVSGALDPLRLSNLVNESL</sequence>
<dbReference type="EMBL" id="CP032097">
    <property type="protein sequence ID" value="AXX95063.1"/>
    <property type="molecule type" value="Genomic_DNA"/>
</dbReference>
<dbReference type="Gene3D" id="2.30.30.380">
    <property type="entry name" value="Zn-finger domain of Sec23/24"/>
    <property type="match status" value="1"/>
</dbReference>
<dbReference type="GO" id="GO:0015035">
    <property type="term" value="F:protein-disulfide reductase activity"/>
    <property type="evidence" value="ECO:0007669"/>
    <property type="project" value="UniProtKB-UniRule"/>
</dbReference>
<dbReference type="OrthoDB" id="9790390at2"/>
<comment type="similarity">
    <text evidence="1">Belongs to the thioredoxin family.</text>
</comment>
<dbReference type="EMBL" id="NXIG01000007">
    <property type="protein sequence ID" value="RXI30384.1"/>
    <property type="molecule type" value="Genomic_DNA"/>
</dbReference>
<evidence type="ECO:0000256" key="1">
    <source>
        <dbReference type="ARBA" id="ARBA00008987"/>
    </source>
</evidence>